<gene>
    <name evidence="3" type="ORF">UZ20_WS6002000554</name>
</gene>
<evidence type="ECO:0000256" key="1">
    <source>
        <dbReference type="ARBA" id="ARBA00022490"/>
    </source>
</evidence>
<protein>
    <recommendedName>
        <fullName evidence="2">Putative gluconeogenesis factor</fullName>
    </recommendedName>
</protein>
<reference evidence="3 4" key="1">
    <citation type="submission" date="2015-02" db="EMBL/GenBank/DDBJ databases">
        <title>Improved understanding of the partial-nitritation anammox process through 23 genomes representing the majority of the microbial community.</title>
        <authorList>
            <person name="Speth D.R."/>
            <person name="In T Zandt M."/>
            <person name="Guerrero Cruz S."/>
            <person name="Jetten M.S."/>
            <person name="Dutilh B.E."/>
        </authorList>
    </citation>
    <scope>NUCLEOTIDE SEQUENCE [LARGE SCALE GENOMIC DNA]</scope>
    <source>
        <strain evidence="3">OLB21</strain>
    </source>
</reference>
<dbReference type="InterPro" id="IPR010119">
    <property type="entry name" value="Gluconeogen_factor"/>
</dbReference>
<dbReference type="GO" id="GO:0008360">
    <property type="term" value="P:regulation of cell shape"/>
    <property type="evidence" value="ECO:0007669"/>
    <property type="project" value="UniProtKB-UniRule"/>
</dbReference>
<proteinExistence type="inferred from homology"/>
<dbReference type="STRING" id="1617427.UZ20_WS6002000554"/>
<comment type="function">
    <text evidence="2">Required for morphogenesis under gluconeogenic growth conditions.</text>
</comment>
<evidence type="ECO:0000256" key="2">
    <source>
        <dbReference type="HAMAP-Rule" id="MF_00973"/>
    </source>
</evidence>
<dbReference type="InterPro" id="IPR038136">
    <property type="entry name" value="CofD-like_dom_sf"/>
</dbReference>
<organism evidence="3 4">
    <name type="scientific">candidate division WS6 bacterium OLB21</name>
    <dbReference type="NCBI Taxonomy" id="1617427"/>
    <lineage>
        <taxon>Bacteria</taxon>
        <taxon>Candidatus Dojkabacteria</taxon>
    </lineage>
</organism>
<dbReference type="GO" id="GO:0005737">
    <property type="term" value="C:cytoplasm"/>
    <property type="evidence" value="ECO:0007669"/>
    <property type="project" value="UniProtKB-SubCell"/>
</dbReference>
<name>A0A136KJC7_9BACT</name>
<keyword evidence="1 2" id="KW-0963">Cytoplasm</keyword>
<dbReference type="HAMAP" id="MF_00973">
    <property type="entry name" value="Gluconeogen_factor"/>
    <property type="match status" value="1"/>
</dbReference>
<sequence>MPKKVAVIGGGTGTVAVLSGLKYNTDVTLSAIVNMTDDGGSNRVVRDEFGLLPLSDLRKSIVALADAGNGIFRELFTYRFDKGEGLSSHTLGNLMLMALSDITGSEIGAIEAASKIFNCRGKVIPVTLDDVRLVAKYDDGRTVTGEHLIDEPEENPSAKIIELSLSEEAEAYEEAIKAIEEADFIIAGPGDLYTSTICNIIVKGISEAIKNSKGKYIFINNLMTKKGQTHWMKASDLVAEISRYSQRQPDYVLLNNGEIPAPTLKRYEEKGEFIIVDDLQDGSEYKIIRTDIVANDEVVQDKGDTLVRSLVRHDHEELAKVLLSIFNN</sequence>
<dbReference type="CDD" id="cd07187">
    <property type="entry name" value="YvcK_like"/>
    <property type="match status" value="1"/>
</dbReference>
<comment type="subcellular location">
    <subcellularLocation>
        <location evidence="2">Cytoplasm</location>
    </subcellularLocation>
</comment>
<dbReference type="InterPro" id="IPR002882">
    <property type="entry name" value="CofD"/>
</dbReference>
<dbReference type="AlphaFoldDB" id="A0A136KJC7"/>
<dbReference type="EMBL" id="JYPD01000017">
    <property type="protein sequence ID" value="KXK09504.1"/>
    <property type="molecule type" value="Genomic_DNA"/>
</dbReference>
<accession>A0A136KJC7</accession>
<dbReference type="GO" id="GO:0043743">
    <property type="term" value="F:LPPG:FO 2-phospho-L-lactate transferase activity"/>
    <property type="evidence" value="ECO:0007669"/>
    <property type="project" value="InterPro"/>
</dbReference>
<dbReference type="Proteomes" id="UP000070449">
    <property type="component" value="Unassembled WGS sequence"/>
</dbReference>
<dbReference type="Gene3D" id="3.40.50.10680">
    <property type="entry name" value="CofD-like domains"/>
    <property type="match status" value="1"/>
</dbReference>
<dbReference type="PANTHER" id="PTHR30135:SF3">
    <property type="entry name" value="GLUCONEOGENESIS FACTOR-RELATED"/>
    <property type="match status" value="1"/>
</dbReference>
<comment type="caution">
    <text evidence="3">The sequence shown here is derived from an EMBL/GenBank/DDBJ whole genome shotgun (WGS) entry which is preliminary data.</text>
</comment>
<dbReference type="PANTHER" id="PTHR30135">
    <property type="entry name" value="UNCHARACTERIZED PROTEIN YVCK-RELATED"/>
    <property type="match status" value="1"/>
</dbReference>
<dbReference type="NCBIfam" id="TIGR01826">
    <property type="entry name" value="CofD_related"/>
    <property type="match status" value="1"/>
</dbReference>
<dbReference type="Pfam" id="PF01933">
    <property type="entry name" value="CofD"/>
    <property type="match status" value="1"/>
</dbReference>
<evidence type="ECO:0000313" key="3">
    <source>
        <dbReference type="EMBL" id="KXK09504.1"/>
    </source>
</evidence>
<comment type="similarity">
    <text evidence="2">Belongs to the gluconeogenesis factor family.</text>
</comment>
<dbReference type="SUPFAM" id="SSF142338">
    <property type="entry name" value="CofD-like"/>
    <property type="match status" value="1"/>
</dbReference>
<evidence type="ECO:0000313" key="4">
    <source>
        <dbReference type="Proteomes" id="UP000070449"/>
    </source>
</evidence>